<evidence type="ECO:0000313" key="10">
    <source>
        <dbReference type="Proteomes" id="UP001140091"/>
    </source>
</evidence>
<dbReference type="PANTHER" id="PTHR11474:SF76">
    <property type="entry name" value="SHKT DOMAIN-CONTAINING PROTEIN"/>
    <property type="match status" value="1"/>
</dbReference>
<dbReference type="InterPro" id="IPR008922">
    <property type="entry name" value="Di-copper_centre_dom_sf"/>
</dbReference>
<feature type="non-terminal residue" evidence="9">
    <location>
        <position position="506"/>
    </location>
</feature>
<dbReference type="InterPro" id="IPR002227">
    <property type="entry name" value="Tyrosinase_Cu-bd"/>
</dbReference>
<sequence length="506" mass="56180">MRGETEGLPNVFKLPVLEFELPNGSQCTITNPLAFYDFEGDIPDGFQNMVWSTSLVPEEAESFFKIWPRTYRWPTSSPNAPNEDYERINTLMRGDKAQRGSVRQLRDQVGRLFTYPTPGETALVYEHRLMDIAIGSIEAPHNTVHLLLGGLGYMANADYAGFDPIFYIHHCNIDRILAFWEYTYNEFWVGEGYYHKDGGENVIRFTQSGGPSGSGAVEVDQSSPLQPYRSTKGEYWIPKQARFLNASSSFEQDLVAKVGQEVKRVRLTDPLPTTDEEVHICRAVLQASFPLAQPREGKLELGDAKNETRGGANSKVVPNYRHFYVFVELVGHAFGGSYSLELVHEGQVIASFAIFSRGDQTQCAACRVQREAGGLVKGVVHIPDDVITSIIDSRSDELSRLPDQGKLPEVARAVRESVHVRLVNPAGHLLADAVGHSRGSDSGSGEGAGIPLDDAIIPKIELQSCRAVRKEWPVELEDEPGEAALSFFGHVEFGDLLTSDHQWRKA</sequence>
<evidence type="ECO:0000256" key="1">
    <source>
        <dbReference type="ARBA" id="ARBA00009928"/>
    </source>
</evidence>
<evidence type="ECO:0000256" key="2">
    <source>
        <dbReference type="ARBA" id="ARBA00011906"/>
    </source>
</evidence>
<comment type="caution">
    <text evidence="9">The sequence shown here is derived from an EMBL/GenBank/DDBJ whole genome shotgun (WGS) entry which is preliminary data.</text>
</comment>
<dbReference type="Proteomes" id="UP001140091">
    <property type="component" value="Unassembled WGS sequence"/>
</dbReference>
<name>A0A9W8ME64_9AGAR</name>
<comment type="catalytic activity">
    <reaction evidence="7">
        <text>L-tyrosine + O2 = L-dopaquinone + H2O</text>
        <dbReference type="Rhea" id="RHEA:18117"/>
        <dbReference type="ChEBI" id="CHEBI:15377"/>
        <dbReference type="ChEBI" id="CHEBI:15379"/>
        <dbReference type="ChEBI" id="CHEBI:57924"/>
        <dbReference type="ChEBI" id="CHEBI:58315"/>
        <dbReference type="EC" id="1.14.18.1"/>
    </reaction>
</comment>
<evidence type="ECO:0000256" key="5">
    <source>
        <dbReference type="ARBA" id="ARBA00023101"/>
    </source>
</evidence>
<reference evidence="9" key="1">
    <citation type="submission" date="2022-06" db="EMBL/GenBank/DDBJ databases">
        <title>Genome Sequence of Candolleomyces eurysporus.</title>
        <authorList>
            <person name="Buettner E."/>
        </authorList>
    </citation>
    <scope>NUCLEOTIDE SEQUENCE</scope>
    <source>
        <strain evidence="9">VTCC 930004</strain>
    </source>
</reference>
<dbReference type="Gene3D" id="1.10.1280.10">
    <property type="entry name" value="Di-copper center containing domain from catechol oxidase"/>
    <property type="match status" value="1"/>
</dbReference>
<gene>
    <name evidence="9" type="ORF">H1R20_g10547</name>
</gene>
<protein>
    <recommendedName>
        <fullName evidence="2">tyrosinase</fullName>
        <ecNumber evidence="2">1.14.18.1</ecNumber>
    </recommendedName>
</protein>
<dbReference type="InterPro" id="IPR050316">
    <property type="entry name" value="Tyrosinase/Hemocyanin"/>
</dbReference>
<keyword evidence="10" id="KW-1185">Reference proteome</keyword>
<accession>A0A9W8ME64</accession>
<evidence type="ECO:0000256" key="7">
    <source>
        <dbReference type="ARBA" id="ARBA00048881"/>
    </source>
</evidence>
<dbReference type="SUPFAM" id="SSF48056">
    <property type="entry name" value="Di-copper centre-containing domain"/>
    <property type="match status" value="1"/>
</dbReference>
<dbReference type="OrthoDB" id="6132182at2759"/>
<dbReference type="GO" id="GO:0004503">
    <property type="term" value="F:tyrosinase activity"/>
    <property type="evidence" value="ECO:0007669"/>
    <property type="project" value="UniProtKB-EC"/>
</dbReference>
<evidence type="ECO:0000259" key="8">
    <source>
        <dbReference type="PROSITE" id="PS00498"/>
    </source>
</evidence>
<dbReference type="EMBL" id="JANBPK010001055">
    <property type="protein sequence ID" value="KAJ2926527.1"/>
    <property type="molecule type" value="Genomic_DNA"/>
</dbReference>
<dbReference type="AlphaFoldDB" id="A0A9W8ME64"/>
<keyword evidence="3" id="KW-0479">Metal-binding</keyword>
<dbReference type="Pfam" id="PF00264">
    <property type="entry name" value="Tyrosinase"/>
    <property type="match status" value="1"/>
</dbReference>
<dbReference type="GO" id="GO:0046872">
    <property type="term" value="F:metal ion binding"/>
    <property type="evidence" value="ECO:0007669"/>
    <property type="project" value="UniProtKB-KW"/>
</dbReference>
<dbReference type="PANTHER" id="PTHR11474">
    <property type="entry name" value="TYROSINASE FAMILY MEMBER"/>
    <property type="match status" value="1"/>
</dbReference>
<organism evidence="9 10">
    <name type="scientific">Candolleomyces eurysporus</name>
    <dbReference type="NCBI Taxonomy" id="2828524"/>
    <lineage>
        <taxon>Eukaryota</taxon>
        <taxon>Fungi</taxon>
        <taxon>Dikarya</taxon>
        <taxon>Basidiomycota</taxon>
        <taxon>Agaricomycotina</taxon>
        <taxon>Agaricomycetes</taxon>
        <taxon>Agaricomycetidae</taxon>
        <taxon>Agaricales</taxon>
        <taxon>Agaricineae</taxon>
        <taxon>Psathyrellaceae</taxon>
        <taxon>Candolleomyces</taxon>
    </lineage>
</organism>
<dbReference type="GO" id="GO:0042438">
    <property type="term" value="P:melanin biosynthetic process"/>
    <property type="evidence" value="ECO:0007669"/>
    <property type="project" value="UniProtKB-KW"/>
</dbReference>
<comment type="similarity">
    <text evidence="1">Belongs to the tyrosinase family.</text>
</comment>
<comment type="catalytic activity">
    <reaction evidence="6">
        <text>2 L-dopa + O2 = 2 L-dopaquinone + 2 H2O</text>
        <dbReference type="Rhea" id="RHEA:34287"/>
        <dbReference type="ChEBI" id="CHEBI:15377"/>
        <dbReference type="ChEBI" id="CHEBI:15379"/>
        <dbReference type="ChEBI" id="CHEBI:57504"/>
        <dbReference type="ChEBI" id="CHEBI:57924"/>
        <dbReference type="EC" id="1.14.18.1"/>
    </reaction>
</comment>
<dbReference type="EC" id="1.14.18.1" evidence="2"/>
<dbReference type="PROSITE" id="PS00498">
    <property type="entry name" value="TYROSINASE_2"/>
    <property type="match status" value="1"/>
</dbReference>
<evidence type="ECO:0000256" key="3">
    <source>
        <dbReference type="ARBA" id="ARBA00022723"/>
    </source>
</evidence>
<keyword evidence="4" id="KW-0186">Copper</keyword>
<evidence type="ECO:0000313" key="9">
    <source>
        <dbReference type="EMBL" id="KAJ2926527.1"/>
    </source>
</evidence>
<feature type="domain" description="Tyrosinase copper-binding" evidence="8">
    <location>
        <begin position="163"/>
        <end position="174"/>
    </location>
</feature>
<keyword evidence="5" id="KW-0470">Melanin biosynthesis</keyword>
<evidence type="ECO:0000256" key="6">
    <source>
        <dbReference type="ARBA" id="ARBA00048233"/>
    </source>
</evidence>
<proteinExistence type="inferred from homology"/>
<evidence type="ECO:0000256" key="4">
    <source>
        <dbReference type="ARBA" id="ARBA00023008"/>
    </source>
</evidence>
<dbReference type="PRINTS" id="PR00092">
    <property type="entry name" value="TYROSINASE"/>
</dbReference>